<dbReference type="InterPro" id="IPR003793">
    <property type="entry name" value="UPF0166"/>
</dbReference>
<dbReference type="InterPro" id="IPR015867">
    <property type="entry name" value="N-reg_PII/ATP_PRibTrfase_C"/>
</dbReference>
<dbReference type="EMBL" id="MVHR01000005">
    <property type="protein sequence ID" value="ORA75422.1"/>
    <property type="molecule type" value="Genomic_DNA"/>
</dbReference>
<evidence type="ECO:0000313" key="2">
    <source>
        <dbReference type="EMBL" id="ORA75422.1"/>
    </source>
</evidence>
<dbReference type="AlphaFoldDB" id="A0A1X0DT96"/>
<dbReference type="OrthoDB" id="9795599at2"/>
<dbReference type="Proteomes" id="UP000192566">
    <property type="component" value="Unassembled WGS sequence"/>
</dbReference>
<dbReference type="Gene3D" id="3.30.70.120">
    <property type="match status" value="3"/>
</dbReference>
<reference evidence="2 3" key="1">
    <citation type="submission" date="2017-02" db="EMBL/GenBank/DDBJ databases">
        <title>The new phylogeny of genus Mycobacterium.</title>
        <authorList>
            <person name="Tortoli E."/>
            <person name="Trovato A."/>
            <person name="Cirillo D.M."/>
        </authorList>
    </citation>
    <scope>NUCLEOTIDE SEQUENCE [LARGE SCALE GENOMIC DNA]</scope>
    <source>
        <strain evidence="2 3">DSM 44471</strain>
    </source>
</reference>
<dbReference type="RefSeq" id="WP_083073039.1">
    <property type="nucleotide sequence ID" value="NZ_AP022615.1"/>
</dbReference>
<accession>A0A1X0DT96</accession>
<evidence type="ECO:0000313" key="3">
    <source>
        <dbReference type="Proteomes" id="UP000192566"/>
    </source>
</evidence>
<organism evidence="2 3">
    <name type="scientific">Mycobacterium heidelbergense</name>
    <dbReference type="NCBI Taxonomy" id="53376"/>
    <lineage>
        <taxon>Bacteria</taxon>
        <taxon>Bacillati</taxon>
        <taxon>Actinomycetota</taxon>
        <taxon>Actinomycetes</taxon>
        <taxon>Mycobacteriales</taxon>
        <taxon>Mycobacteriaceae</taxon>
        <taxon>Mycobacterium</taxon>
        <taxon>Mycobacterium simiae complex</taxon>
    </lineage>
</organism>
<sequence>MDEDCLKLSAYFDERRRSGDRFLADVMLGLYEERAVATSIVLRGIGGFGSRHHLRTDQSLTLSEDPPVAIIAVDTRTKIEALLDPVLAIKRRGLVTLERARLLRDDIGPMQLSDELHEAVKLTIYVGRKERVYGMPAYLAICDLMYRRRLAGASVFLGVDGTAHGHRQRAQFFGRNVDVPMMIIAVGSGSAIGRVLPELGALLRRPLITVERVRVCKRDGELLERPHALPGTDEHGLPLWQKLMIYTSESARHGRMPIHRAVIQRLRQHRTSHGATVLRGIWGFHGDHQPHGDKLLSLSRHVPVVTIVIDTPANIAESFDVVDELTRDQGLVTSEMVPAVVSAGGDNSAGGPPMASHRY</sequence>
<evidence type="ECO:0000256" key="1">
    <source>
        <dbReference type="ARBA" id="ARBA00010554"/>
    </source>
</evidence>
<dbReference type="SUPFAM" id="SSF54913">
    <property type="entry name" value="GlnB-like"/>
    <property type="match status" value="3"/>
</dbReference>
<dbReference type="InterPro" id="IPR011322">
    <property type="entry name" value="N-reg_PII-like_a/b"/>
</dbReference>
<keyword evidence="3" id="KW-1185">Reference proteome</keyword>
<protein>
    <submittedName>
        <fullName evidence="2">Uncharacterized protein</fullName>
    </submittedName>
</protein>
<dbReference type="PANTHER" id="PTHR35983:SF1">
    <property type="entry name" value="UPF0166 PROTEIN TM_0021"/>
    <property type="match status" value="1"/>
</dbReference>
<gene>
    <name evidence="2" type="ORF">BST25_05705</name>
</gene>
<proteinExistence type="inferred from homology"/>
<comment type="similarity">
    <text evidence="1">Belongs to the UPF0166 family.</text>
</comment>
<dbReference type="STRING" id="53376.BST25_05705"/>
<dbReference type="PANTHER" id="PTHR35983">
    <property type="entry name" value="UPF0166 PROTEIN TM_0021"/>
    <property type="match status" value="1"/>
</dbReference>
<name>A0A1X0DT96_MYCHE</name>
<dbReference type="Pfam" id="PF02641">
    <property type="entry name" value="DUF190"/>
    <property type="match status" value="3"/>
</dbReference>
<comment type="caution">
    <text evidence="2">The sequence shown here is derived from an EMBL/GenBank/DDBJ whole genome shotgun (WGS) entry which is preliminary data.</text>
</comment>